<feature type="region of interest" description="Disordered" evidence="1">
    <location>
        <begin position="110"/>
        <end position="130"/>
    </location>
</feature>
<evidence type="ECO:0000313" key="2">
    <source>
        <dbReference type="EMBL" id="KAK9758985.1"/>
    </source>
</evidence>
<protein>
    <recommendedName>
        <fullName evidence="4">CCHC-type domain-containing protein</fullName>
    </recommendedName>
</protein>
<dbReference type="EMBL" id="JASPKY010000002">
    <property type="protein sequence ID" value="KAK9758985.1"/>
    <property type="molecule type" value="Genomic_DNA"/>
</dbReference>
<evidence type="ECO:0000313" key="3">
    <source>
        <dbReference type="Proteomes" id="UP001458880"/>
    </source>
</evidence>
<accession>A0AAW1NJF2</accession>
<sequence>MVSLCQELELDMKETKEQVVIGSHSKDVSNFLMTEEHADHDELYQDIMTYQRISVTRRGRMTDRKEGLKEVKPTCRTTQMRKTARTNEEAPNIIRVNCYNCNEEDHIATGWTRPRRPRGSRYPCDSTEHL</sequence>
<keyword evidence="3" id="KW-1185">Reference proteome</keyword>
<evidence type="ECO:0008006" key="4">
    <source>
        <dbReference type="Google" id="ProtNLM"/>
    </source>
</evidence>
<organism evidence="2 3">
    <name type="scientific">Popillia japonica</name>
    <name type="common">Japanese beetle</name>
    <dbReference type="NCBI Taxonomy" id="7064"/>
    <lineage>
        <taxon>Eukaryota</taxon>
        <taxon>Metazoa</taxon>
        <taxon>Ecdysozoa</taxon>
        <taxon>Arthropoda</taxon>
        <taxon>Hexapoda</taxon>
        <taxon>Insecta</taxon>
        <taxon>Pterygota</taxon>
        <taxon>Neoptera</taxon>
        <taxon>Endopterygota</taxon>
        <taxon>Coleoptera</taxon>
        <taxon>Polyphaga</taxon>
        <taxon>Scarabaeiformia</taxon>
        <taxon>Scarabaeidae</taxon>
        <taxon>Rutelinae</taxon>
        <taxon>Popillia</taxon>
    </lineage>
</organism>
<reference evidence="2 3" key="1">
    <citation type="journal article" date="2024" name="BMC Genomics">
        <title>De novo assembly and annotation of Popillia japonica's genome with initial clues to its potential as an invasive pest.</title>
        <authorList>
            <person name="Cucini C."/>
            <person name="Boschi S."/>
            <person name="Funari R."/>
            <person name="Cardaioli E."/>
            <person name="Iannotti N."/>
            <person name="Marturano G."/>
            <person name="Paoli F."/>
            <person name="Bruttini M."/>
            <person name="Carapelli A."/>
            <person name="Frati F."/>
            <person name="Nardi F."/>
        </authorList>
    </citation>
    <scope>NUCLEOTIDE SEQUENCE [LARGE SCALE GENOMIC DNA]</scope>
    <source>
        <strain evidence="2">DMR45628</strain>
    </source>
</reference>
<dbReference type="AlphaFoldDB" id="A0AAW1NJF2"/>
<comment type="caution">
    <text evidence="2">The sequence shown here is derived from an EMBL/GenBank/DDBJ whole genome shotgun (WGS) entry which is preliminary data.</text>
</comment>
<name>A0AAW1NJF2_POPJA</name>
<proteinExistence type="predicted"/>
<evidence type="ECO:0000256" key="1">
    <source>
        <dbReference type="SAM" id="MobiDB-lite"/>
    </source>
</evidence>
<dbReference type="Proteomes" id="UP001458880">
    <property type="component" value="Unassembled WGS sequence"/>
</dbReference>
<gene>
    <name evidence="2" type="ORF">QE152_g281</name>
</gene>